<feature type="domain" description="Glycosyl transferase family 51" evidence="20">
    <location>
        <begin position="112"/>
        <end position="298"/>
    </location>
</feature>
<evidence type="ECO:0000256" key="3">
    <source>
        <dbReference type="ARBA" id="ARBA00022670"/>
    </source>
</evidence>
<keyword evidence="6 18" id="KW-0812">Transmembrane</keyword>
<dbReference type="AlphaFoldDB" id="A0A494YY22"/>
<evidence type="ECO:0000256" key="13">
    <source>
        <dbReference type="ARBA" id="ARBA00023316"/>
    </source>
</evidence>
<dbReference type="GO" id="GO:0006508">
    <property type="term" value="P:proteolysis"/>
    <property type="evidence" value="ECO:0007669"/>
    <property type="project" value="UniProtKB-KW"/>
</dbReference>
<evidence type="ECO:0000256" key="17">
    <source>
        <dbReference type="SAM" id="MobiDB-lite"/>
    </source>
</evidence>
<sequence length="982" mass="109656">MNMKQIIERFGEKTKSIWNSIINYTFIRKIRSLWGTGKIQKTSRVTYDVIWNVILFFLIIGFVVAFFVGGLGAGYFASLVKDEPIRSQEDMESDIYNYSETSKLYFSNDIYIGDIRSELKREETTLDKISPTLVQAVTATEDEYFLEHEGVVPKAIFRALFQEVTNASVQSGGSTLTQQLIKNQILTNEVSFERKAKEILLALRLENFFEKDEILEAYLNIVPYGRNANGDNIAGIQTAAQGIFGLDADEVNIAQAAYLAGLPQSPSYYTPFQNSGGLKEDAGIKPGLDRMKTVLNRMLEMGHITKEEYQEALNYDLVADFIKPEASPIEEYPYLVRELQIRAEEIIKEKLAEEDGYEIEELETNEELADLNEEYELIAEKALQNNGYRIHSTIDKEIYDAFQEVAENFKHYGPNKNTKLTDENGDDYYIEQYVQAAAFLVENKTGRIISFLGGREYSEDDQTNYVTSKRSNGSTMKPFVYASAMDKGVVQPGTPIADVYTVFPPNNYAPNNFDLRYHGLLSARDHLKDSYNIPAIKTYMKILNDNPVEQYIEKMGITTLRDNEYANPSLAIGATTDGITLEENTNAYNTFANNGKFVDAVMIDKITTVDGDVIYEHETEPVEVFSPQTAYLTIDMMRDVISNGSATYLNSQLKYTGVDWAGKTGTSQNVENVHFVGVNPNVTFGTWLGYEYPDSLRCDSCSLYHSNRNLELWSELVNVATDINPELLAPSERFAQPEGIVSRSYCAISGMLPSELCAQAGLVKTDLFNAKFVPTQTDNSLVRGARVMVNGKAVLAGSNTPDGFVEGNGLMFNPEWFQSMGYNKLSDPTQLYPSKEREKWEKIALPGSNSHSSISDDGKAPGQPTSINTSEGNLVWSKSDSNDVVGYRIFRSSSPDGNFELIGSTTQAEFQVGNDYAFYHVKAVDYFGSESTPSSVITVGEAPEPETEEEEPSGEESPDESSSQNNEANGDNSSTDSNNEDN</sequence>
<evidence type="ECO:0000256" key="14">
    <source>
        <dbReference type="ARBA" id="ARBA00034000"/>
    </source>
</evidence>
<feature type="transmembrane region" description="Helical" evidence="18">
    <location>
        <begin position="49"/>
        <end position="77"/>
    </location>
</feature>
<evidence type="ECO:0000256" key="2">
    <source>
        <dbReference type="ARBA" id="ARBA00022645"/>
    </source>
</evidence>
<dbReference type="EMBL" id="RBZO01000019">
    <property type="protein sequence ID" value="RKQ14606.1"/>
    <property type="molecule type" value="Genomic_DNA"/>
</dbReference>
<evidence type="ECO:0000256" key="1">
    <source>
        <dbReference type="ARBA" id="ARBA00022475"/>
    </source>
</evidence>
<dbReference type="GO" id="GO:0008360">
    <property type="term" value="P:regulation of cell shape"/>
    <property type="evidence" value="ECO:0007669"/>
    <property type="project" value="UniProtKB-KW"/>
</dbReference>
<dbReference type="SUPFAM" id="SSF56601">
    <property type="entry name" value="beta-lactamase/transpeptidase-like"/>
    <property type="match status" value="1"/>
</dbReference>
<keyword evidence="8" id="KW-0133">Cell shape</keyword>
<evidence type="ECO:0000256" key="11">
    <source>
        <dbReference type="ARBA" id="ARBA00023136"/>
    </source>
</evidence>
<reference evidence="21 22" key="1">
    <citation type="journal article" date="2015" name="Antonie Van Leeuwenhoek">
        <title>Oceanobacillus bengalensis sp. nov., a bacterium isolated from seawater of the Bay of Bengal.</title>
        <authorList>
            <person name="Yongchang O."/>
            <person name="Xiang W."/>
            <person name="Wang G."/>
        </authorList>
    </citation>
    <scope>NUCLEOTIDE SEQUENCE [LARGE SCALE GENOMIC DNA]</scope>
    <source>
        <strain evidence="21 22">MCCC 1K00260</strain>
    </source>
</reference>
<keyword evidence="5" id="KW-0808">Transferase</keyword>
<feature type="region of interest" description="Disordered" evidence="17">
    <location>
        <begin position="930"/>
        <end position="982"/>
    </location>
</feature>
<dbReference type="InterPro" id="IPR012338">
    <property type="entry name" value="Beta-lactam/transpept-like"/>
</dbReference>
<keyword evidence="16" id="KW-0175">Coiled coil</keyword>
<evidence type="ECO:0000313" key="21">
    <source>
        <dbReference type="EMBL" id="RKQ14606.1"/>
    </source>
</evidence>
<evidence type="ECO:0000256" key="4">
    <source>
        <dbReference type="ARBA" id="ARBA00022676"/>
    </source>
</evidence>
<dbReference type="RefSeq" id="WP_121132194.1">
    <property type="nucleotide sequence ID" value="NZ_JBHUFK010000060.1"/>
</dbReference>
<dbReference type="GO" id="GO:0008658">
    <property type="term" value="F:penicillin binding"/>
    <property type="evidence" value="ECO:0007669"/>
    <property type="project" value="InterPro"/>
</dbReference>
<evidence type="ECO:0000256" key="5">
    <source>
        <dbReference type="ARBA" id="ARBA00022679"/>
    </source>
</evidence>
<accession>A0A494YY22</accession>
<keyword evidence="7" id="KW-0378">Hydrolase</keyword>
<dbReference type="GO" id="GO:0009002">
    <property type="term" value="F:serine-type D-Ala-D-Ala carboxypeptidase activity"/>
    <property type="evidence" value="ECO:0007669"/>
    <property type="project" value="UniProtKB-EC"/>
</dbReference>
<organism evidence="21 22">
    <name type="scientific">Oceanobacillus bengalensis</name>
    <dbReference type="NCBI Taxonomy" id="1435466"/>
    <lineage>
        <taxon>Bacteria</taxon>
        <taxon>Bacillati</taxon>
        <taxon>Bacillota</taxon>
        <taxon>Bacilli</taxon>
        <taxon>Bacillales</taxon>
        <taxon>Bacillaceae</taxon>
        <taxon>Oceanobacillus</taxon>
    </lineage>
</organism>
<feature type="region of interest" description="Disordered" evidence="17">
    <location>
        <begin position="846"/>
        <end position="874"/>
    </location>
</feature>
<proteinExistence type="predicted"/>
<keyword evidence="13" id="KW-0961">Cell wall biogenesis/degradation</keyword>
<comment type="catalytic activity">
    <reaction evidence="14">
        <text>Preferential cleavage: (Ac)2-L-Lys-D-Ala-|-D-Ala. Also transpeptidation of peptidyl-alanyl moieties that are N-acyl substituents of D-alanine.</text>
        <dbReference type="EC" id="3.4.16.4"/>
    </reaction>
</comment>
<evidence type="ECO:0000259" key="19">
    <source>
        <dbReference type="Pfam" id="PF00905"/>
    </source>
</evidence>
<protein>
    <submittedName>
        <fullName evidence="21">Penicillin-binding protein</fullName>
    </submittedName>
</protein>
<keyword evidence="4" id="KW-0328">Glycosyltransferase</keyword>
<feature type="compositionally biased region" description="Acidic residues" evidence="17">
    <location>
        <begin position="943"/>
        <end position="959"/>
    </location>
</feature>
<evidence type="ECO:0000259" key="20">
    <source>
        <dbReference type="Pfam" id="PF00912"/>
    </source>
</evidence>
<evidence type="ECO:0000256" key="15">
    <source>
        <dbReference type="ARBA" id="ARBA00049902"/>
    </source>
</evidence>
<dbReference type="PANTHER" id="PTHR32282">
    <property type="entry name" value="BINDING PROTEIN TRANSPEPTIDASE, PUTATIVE-RELATED"/>
    <property type="match status" value="1"/>
</dbReference>
<dbReference type="GO" id="GO:0071555">
    <property type="term" value="P:cell wall organization"/>
    <property type="evidence" value="ECO:0007669"/>
    <property type="project" value="UniProtKB-KW"/>
</dbReference>
<evidence type="ECO:0000256" key="7">
    <source>
        <dbReference type="ARBA" id="ARBA00022801"/>
    </source>
</evidence>
<dbReference type="Gene3D" id="2.60.40.10">
    <property type="entry name" value="Immunoglobulins"/>
    <property type="match status" value="1"/>
</dbReference>
<dbReference type="Pfam" id="PF00905">
    <property type="entry name" value="Transpeptidase"/>
    <property type="match status" value="1"/>
</dbReference>
<keyword evidence="10 18" id="KW-1133">Transmembrane helix</keyword>
<dbReference type="Proteomes" id="UP000281813">
    <property type="component" value="Unassembled WGS sequence"/>
</dbReference>
<feature type="domain" description="Penicillin-binding protein transpeptidase" evidence="19">
    <location>
        <begin position="437"/>
        <end position="672"/>
    </location>
</feature>
<dbReference type="GO" id="GO:0008955">
    <property type="term" value="F:peptidoglycan glycosyltransferase activity"/>
    <property type="evidence" value="ECO:0007669"/>
    <property type="project" value="UniProtKB-EC"/>
</dbReference>
<dbReference type="PANTHER" id="PTHR32282:SF32">
    <property type="entry name" value="PENICILLIN-BINDING PROTEIN 2A"/>
    <property type="match status" value="1"/>
</dbReference>
<keyword evidence="11 18" id="KW-0472">Membrane</keyword>
<feature type="compositionally biased region" description="Low complexity" evidence="17">
    <location>
        <begin position="969"/>
        <end position="982"/>
    </location>
</feature>
<dbReference type="Gene3D" id="3.40.710.10">
    <property type="entry name" value="DD-peptidase/beta-lactamase superfamily"/>
    <property type="match status" value="1"/>
</dbReference>
<comment type="catalytic activity">
    <reaction evidence="15">
        <text>[GlcNAc-(1-&gt;4)-Mur2Ac(oyl-L-Ala-gamma-D-Glu-L-Lys-D-Ala-D-Ala)](n)-di-trans,octa-cis-undecaprenyl diphosphate + beta-D-GlcNAc-(1-&gt;4)-Mur2Ac(oyl-L-Ala-gamma-D-Glu-L-Lys-D-Ala-D-Ala)-di-trans,octa-cis-undecaprenyl diphosphate = [GlcNAc-(1-&gt;4)-Mur2Ac(oyl-L-Ala-gamma-D-Glu-L-Lys-D-Ala-D-Ala)](n+1)-di-trans,octa-cis-undecaprenyl diphosphate + di-trans,octa-cis-undecaprenyl diphosphate + H(+)</text>
        <dbReference type="Rhea" id="RHEA:23708"/>
        <dbReference type="Rhea" id="RHEA-COMP:9602"/>
        <dbReference type="Rhea" id="RHEA-COMP:9603"/>
        <dbReference type="ChEBI" id="CHEBI:15378"/>
        <dbReference type="ChEBI" id="CHEBI:58405"/>
        <dbReference type="ChEBI" id="CHEBI:60033"/>
        <dbReference type="ChEBI" id="CHEBI:78435"/>
        <dbReference type="EC" id="2.4.99.28"/>
    </reaction>
</comment>
<dbReference type="InterPro" id="IPR050396">
    <property type="entry name" value="Glycosyltr_51/Transpeptidase"/>
</dbReference>
<dbReference type="SUPFAM" id="SSF53955">
    <property type="entry name" value="Lysozyme-like"/>
    <property type="match status" value="1"/>
</dbReference>
<dbReference type="InterPro" id="IPR013783">
    <property type="entry name" value="Ig-like_fold"/>
</dbReference>
<evidence type="ECO:0000256" key="6">
    <source>
        <dbReference type="ARBA" id="ARBA00022692"/>
    </source>
</evidence>
<dbReference type="InterPro" id="IPR036950">
    <property type="entry name" value="PBP_transglycosylase"/>
</dbReference>
<dbReference type="InterPro" id="IPR023346">
    <property type="entry name" value="Lysozyme-like_dom_sf"/>
</dbReference>
<feature type="coiled-coil region" evidence="16">
    <location>
        <begin position="354"/>
        <end position="385"/>
    </location>
</feature>
<evidence type="ECO:0000256" key="12">
    <source>
        <dbReference type="ARBA" id="ARBA00023268"/>
    </source>
</evidence>
<evidence type="ECO:0000313" key="22">
    <source>
        <dbReference type="Proteomes" id="UP000281813"/>
    </source>
</evidence>
<keyword evidence="3" id="KW-0645">Protease</keyword>
<name>A0A494YY22_9BACI</name>
<gene>
    <name evidence="21" type="ORF">D8M05_12245</name>
</gene>
<keyword evidence="2" id="KW-0121">Carboxypeptidase</keyword>
<dbReference type="InterPro" id="IPR001460">
    <property type="entry name" value="PCN-bd_Tpept"/>
</dbReference>
<evidence type="ECO:0000256" key="9">
    <source>
        <dbReference type="ARBA" id="ARBA00022984"/>
    </source>
</evidence>
<evidence type="ECO:0000256" key="8">
    <source>
        <dbReference type="ARBA" id="ARBA00022960"/>
    </source>
</evidence>
<keyword evidence="1" id="KW-1003">Cell membrane</keyword>
<dbReference type="InterPro" id="IPR001264">
    <property type="entry name" value="Glyco_trans_51"/>
</dbReference>
<comment type="caution">
    <text evidence="21">The sequence shown here is derived from an EMBL/GenBank/DDBJ whole genome shotgun (WGS) entry which is preliminary data.</text>
</comment>
<keyword evidence="22" id="KW-1185">Reference proteome</keyword>
<dbReference type="Pfam" id="PF00912">
    <property type="entry name" value="Transgly"/>
    <property type="match status" value="1"/>
</dbReference>
<keyword evidence="9" id="KW-0573">Peptidoglycan synthesis</keyword>
<evidence type="ECO:0000256" key="10">
    <source>
        <dbReference type="ARBA" id="ARBA00022989"/>
    </source>
</evidence>
<feature type="compositionally biased region" description="Polar residues" evidence="17">
    <location>
        <begin position="863"/>
        <end position="874"/>
    </location>
</feature>
<dbReference type="Gene3D" id="1.10.3810.10">
    <property type="entry name" value="Biosynthetic peptidoglycan transglycosylase-like"/>
    <property type="match status" value="1"/>
</dbReference>
<evidence type="ECO:0000256" key="18">
    <source>
        <dbReference type="SAM" id="Phobius"/>
    </source>
</evidence>
<evidence type="ECO:0000256" key="16">
    <source>
        <dbReference type="SAM" id="Coils"/>
    </source>
</evidence>
<dbReference type="Gene3D" id="3.90.1310.40">
    <property type="match status" value="1"/>
</dbReference>
<dbReference type="GO" id="GO:0030288">
    <property type="term" value="C:outer membrane-bounded periplasmic space"/>
    <property type="evidence" value="ECO:0007669"/>
    <property type="project" value="TreeGrafter"/>
</dbReference>
<dbReference type="GO" id="GO:0009252">
    <property type="term" value="P:peptidoglycan biosynthetic process"/>
    <property type="evidence" value="ECO:0007669"/>
    <property type="project" value="UniProtKB-KW"/>
</dbReference>
<keyword evidence="12" id="KW-0511">Multifunctional enzyme</keyword>
<dbReference type="OrthoDB" id="9766909at2"/>